<accession>A0A415DYG4</accession>
<dbReference type="STRING" id="1776384.GCA_900086585_02011"/>
<dbReference type="PANTHER" id="PTHR43278:SF2">
    <property type="entry name" value="IRON-SULFUR FLAVOPROTEIN"/>
    <property type="match status" value="1"/>
</dbReference>
<dbReference type="PANTHER" id="PTHR43278">
    <property type="entry name" value="NAD(P)H-DEPENDENT FMN-CONTAINING OXIDOREDUCTASE YWQN-RELATED"/>
    <property type="match status" value="1"/>
</dbReference>
<keyword evidence="1" id="KW-0285">Flavoprotein</keyword>
<evidence type="ECO:0000256" key="2">
    <source>
        <dbReference type="ARBA" id="ARBA00022643"/>
    </source>
</evidence>
<evidence type="ECO:0000313" key="5">
    <source>
        <dbReference type="Proteomes" id="UP000284841"/>
    </source>
</evidence>
<keyword evidence="2" id="KW-0288">FMN</keyword>
<dbReference type="InterPro" id="IPR029039">
    <property type="entry name" value="Flavoprotein-like_sf"/>
</dbReference>
<sequence>MKKYIIITGSPRKEGNSDKIAAQCEAQLKAAGFATEVFRIEDKKVGSCQACEYCKTHDGCVQKDDASAVIEELKNCAGAVFVAPIYFGSVPGTCKVLTDRFYSMFNPAKGMAAPDPAKKLGIVLTCGGSPEEAVRPAGEFINTCFALAGFGDHKTLVFPGENPKDAFAGNEDYQKQIEELGKWLAE</sequence>
<keyword evidence="5" id="KW-1185">Reference proteome</keyword>
<evidence type="ECO:0000256" key="1">
    <source>
        <dbReference type="ARBA" id="ARBA00022630"/>
    </source>
</evidence>
<dbReference type="GO" id="GO:0016491">
    <property type="term" value="F:oxidoreductase activity"/>
    <property type="evidence" value="ECO:0007669"/>
    <property type="project" value="InterPro"/>
</dbReference>
<name>A0A415DYG4_9FIRM</name>
<feature type="domain" description="NADPH-dependent FMN reductase-like" evidence="3">
    <location>
        <begin position="4"/>
        <end position="134"/>
    </location>
</feature>
<evidence type="ECO:0000313" key="4">
    <source>
        <dbReference type="EMBL" id="RHJ85899.1"/>
    </source>
</evidence>
<proteinExistence type="predicted"/>
<dbReference type="Gene3D" id="3.40.50.360">
    <property type="match status" value="1"/>
</dbReference>
<dbReference type="AlphaFoldDB" id="A0A415DYG4"/>
<gene>
    <name evidence="4" type="ORF">DW099_13715</name>
</gene>
<evidence type="ECO:0000259" key="3">
    <source>
        <dbReference type="Pfam" id="PF03358"/>
    </source>
</evidence>
<dbReference type="Pfam" id="PF03358">
    <property type="entry name" value="FMN_red"/>
    <property type="match status" value="1"/>
</dbReference>
<protein>
    <submittedName>
        <fullName evidence="4">Flavodoxin family protein</fullName>
    </submittedName>
</protein>
<dbReference type="RefSeq" id="WP_118336070.1">
    <property type="nucleotide sequence ID" value="NZ_AP025567.1"/>
</dbReference>
<reference evidence="4 5" key="1">
    <citation type="submission" date="2018-08" db="EMBL/GenBank/DDBJ databases">
        <title>A genome reference for cultivated species of the human gut microbiota.</title>
        <authorList>
            <person name="Zou Y."/>
            <person name="Xue W."/>
            <person name="Luo G."/>
        </authorList>
    </citation>
    <scope>NUCLEOTIDE SEQUENCE [LARGE SCALE GENOMIC DNA]</scope>
    <source>
        <strain evidence="4 5">AM07-24</strain>
    </source>
</reference>
<dbReference type="InterPro" id="IPR005025">
    <property type="entry name" value="FMN_Rdtase-like_dom"/>
</dbReference>
<comment type="caution">
    <text evidence="4">The sequence shown here is derived from an EMBL/GenBank/DDBJ whole genome shotgun (WGS) entry which is preliminary data.</text>
</comment>
<organism evidence="4 5">
    <name type="scientific">Emergencia timonensis</name>
    <dbReference type="NCBI Taxonomy" id="1776384"/>
    <lineage>
        <taxon>Bacteria</taxon>
        <taxon>Bacillati</taxon>
        <taxon>Bacillota</taxon>
        <taxon>Clostridia</taxon>
        <taxon>Peptostreptococcales</taxon>
        <taxon>Anaerovoracaceae</taxon>
        <taxon>Emergencia</taxon>
    </lineage>
</organism>
<dbReference type="EMBL" id="QRMS01000004">
    <property type="protein sequence ID" value="RHJ85899.1"/>
    <property type="molecule type" value="Genomic_DNA"/>
</dbReference>
<dbReference type="SUPFAM" id="SSF52218">
    <property type="entry name" value="Flavoproteins"/>
    <property type="match status" value="1"/>
</dbReference>
<dbReference type="OrthoDB" id="6398207at2"/>
<dbReference type="Proteomes" id="UP000284841">
    <property type="component" value="Unassembled WGS sequence"/>
</dbReference>
<dbReference type="InterPro" id="IPR051796">
    <property type="entry name" value="ISF_SsuE-like"/>
</dbReference>